<evidence type="ECO:0000256" key="1">
    <source>
        <dbReference type="SAM" id="MobiDB-lite"/>
    </source>
</evidence>
<gene>
    <name evidence="2" type="ORF">MGAL_10B065456</name>
</gene>
<protein>
    <submittedName>
        <fullName evidence="2">Uncharacterized protein</fullName>
    </submittedName>
</protein>
<evidence type="ECO:0000313" key="3">
    <source>
        <dbReference type="Proteomes" id="UP000596742"/>
    </source>
</evidence>
<dbReference type="OrthoDB" id="6110709at2759"/>
<keyword evidence="3" id="KW-1185">Reference proteome</keyword>
<sequence length="523" mass="60951">MDNIFSGAQEPVTLKSLFWKFFNYLTGNKKHKYVYPEISIEQGCQSLEILCYQEDSGRSRLNVKLPAGSKFKEIIKTQYMTKFEAEIVYPNGNIMNKEFRKSCNIQSTSDLDLSQSIPYHNECIGFSSAKDDQDQGALQTLSYGGEEARLRFHSTKELYIYGEACLLTTLKFENGYVMHRKKTCTLFTLKGEMNSASTYLQRVDEIEDLSSYSNVIAFTETDRYLYIEILHSDSKDVVYRLAKEFQSRNNVTKISRLKHVLRLFETKNQALRNQSQCFSINHRESTTCHNVSSIKRLNELNKYTPTEVVDAHQQRYNSNSKCHIKNNKDTKFSQAEKQQSVVQNEDVDNTNTNCERHTNNRFNEQWLVRSKMKNARVKTNAKTSSGELKIYLQSWENEIGDLVNEYFDENIIRQAVYGSFRHDFDWRCKTSFDRPSIPWPSMHPLLPYKLRYLDNDDEAPNFHRNQKQCNEFVSEFKTESLESLTSDSGTDQYESCPSECSTDRDLDQHCTDENNTDNNQFDG</sequence>
<feature type="region of interest" description="Disordered" evidence="1">
    <location>
        <begin position="483"/>
        <end position="523"/>
    </location>
</feature>
<proteinExistence type="predicted"/>
<organism evidence="2 3">
    <name type="scientific">Mytilus galloprovincialis</name>
    <name type="common">Mediterranean mussel</name>
    <dbReference type="NCBI Taxonomy" id="29158"/>
    <lineage>
        <taxon>Eukaryota</taxon>
        <taxon>Metazoa</taxon>
        <taxon>Spiralia</taxon>
        <taxon>Lophotrochozoa</taxon>
        <taxon>Mollusca</taxon>
        <taxon>Bivalvia</taxon>
        <taxon>Autobranchia</taxon>
        <taxon>Pteriomorphia</taxon>
        <taxon>Mytilida</taxon>
        <taxon>Mytiloidea</taxon>
        <taxon>Mytilidae</taxon>
        <taxon>Mytilinae</taxon>
        <taxon>Mytilus</taxon>
    </lineage>
</organism>
<feature type="compositionally biased region" description="Polar residues" evidence="1">
    <location>
        <begin position="333"/>
        <end position="353"/>
    </location>
</feature>
<feature type="compositionally biased region" description="Basic and acidic residues" evidence="1">
    <location>
        <begin position="501"/>
        <end position="512"/>
    </location>
</feature>
<dbReference type="Proteomes" id="UP000596742">
    <property type="component" value="Unassembled WGS sequence"/>
</dbReference>
<comment type="caution">
    <text evidence="2">The sequence shown here is derived from an EMBL/GenBank/DDBJ whole genome shotgun (WGS) entry which is preliminary data.</text>
</comment>
<feature type="region of interest" description="Disordered" evidence="1">
    <location>
        <begin position="333"/>
        <end position="356"/>
    </location>
</feature>
<feature type="compositionally biased region" description="Polar residues" evidence="1">
    <location>
        <begin position="483"/>
        <end position="500"/>
    </location>
</feature>
<accession>A0A8B6GR23</accession>
<name>A0A8B6GR23_MYTGA</name>
<dbReference type="EMBL" id="UYJE01008890">
    <property type="protein sequence ID" value="VDI68306.1"/>
    <property type="molecule type" value="Genomic_DNA"/>
</dbReference>
<evidence type="ECO:0000313" key="2">
    <source>
        <dbReference type="EMBL" id="VDI68306.1"/>
    </source>
</evidence>
<dbReference type="AlphaFoldDB" id="A0A8B6GR23"/>
<reference evidence="2" key="1">
    <citation type="submission" date="2018-11" db="EMBL/GenBank/DDBJ databases">
        <authorList>
            <person name="Alioto T."/>
            <person name="Alioto T."/>
        </authorList>
    </citation>
    <scope>NUCLEOTIDE SEQUENCE</scope>
</reference>